<dbReference type="Proteomes" id="UP000318571">
    <property type="component" value="Chromosome 10"/>
</dbReference>
<feature type="domain" description="Chitin-binding type-2" evidence="7">
    <location>
        <begin position="431"/>
        <end position="496"/>
    </location>
</feature>
<evidence type="ECO:0000256" key="3">
    <source>
        <dbReference type="ARBA" id="ARBA00022737"/>
    </source>
</evidence>
<dbReference type="SMART" id="SM00494">
    <property type="entry name" value="ChtBD2"/>
    <property type="match status" value="6"/>
</dbReference>
<evidence type="ECO:0000313" key="8">
    <source>
        <dbReference type="EMBL" id="TRY63763.1"/>
    </source>
</evidence>
<dbReference type="SUPFAM" id="SSF57625">
    <property type="entry name" value="Invertebrate chitin-binding proteins"/>
    <property type="match status" value="6"/>
</dbReference>
<protein>
    <recommendedName>
        <fullName evidence="7">Chitin-binding type-2 domain-containing protein</fullName>
    </recommendedName>
</protein>
<dbReference type="InterPro" id="IPR036508">
    <property type="entry name" value="Chitin-bd_dom_sf"/>
</dbReference>
<feature type="chain" id="PRO_5022237528" description="Chitin-binding type-2 domain-containing protein" evidence="6">
    <location>
        <begin position="18"/>
        <end position="521"/>
    </location>
</feature>
<evidence type="ECO:0000256" key="5">
    <source>
        <dbReference type="ARBA" id="ARBA00023180"/>
    </source>
</evidence>
<dbReference type="EMBL" id="VCGU01000458">
    <property type="protein sequence ID" value="TRY63763.1"/>
    <property type="molecule type" value="Genomic_DNA"/>
</dbReference>
<dbReference type="Pfam" id="PF01607">
    <property type="entry name" value="CBM_14"/>
    <property type="match status" value="6"/>
</dbReference>
<keyword evidence="3" id="KW-0677">Repeat</keyword>
<evidence type="ECO:0000313" key="9">
    <source>
        <dbReference type="Proteomes" id="UP000318571"/>
    </source>
</evidence>
<organism evidence="8 9">
    <name type="scientific">Tigriopus californicus</name>
    <name type="common">Marine copepod</name>
    <dbReference type="NCBI Taxonomy" id="6832"/>
    <lineage>
        <taxon>Eukaryota</taxon>
        <taxon>Metazoa</taxon>
        <taxon>Ecdysozoa</taxon>
        <taxon>Arthropoda</taxon>
        <taxon>Crustacea</taxon>
        <taxon>Multicrustacea</taxon>
        <taxon>Hexanauplia</taxon>
        <taxon>Copepoda</taxon>
        <taxon>Harpacticoida</taxon>
        <taxon>Harpacticidae</taxon>
        <taxon>Tigriopus</taxon>
    </lineage>
</organism>
<evidence type="ECO:0000256" key="6">
    <source>
        <dbReference type="SAM" id="SignalP"/>
    </source>
</evidence>
<dbReference type="InterPro" id="IPR051940">
    <property type="entry name" value="Chitin_bind-dev_reg"/>
</dbReference>
<evidence type="ECO:0000259" key="7">
    <source>
        <dbReference type="PROSITE" id="PS50940"/>
    </source>
</evidence>
<keyword evidence="4" id="KW-1015">Disulfide bond</keyword>
<evidence type="ECO:0000256" key="4">
    <source>
        <dbReference type="ARBA" id="ARBA00023157"/>
    </source>
</evidence>
<keyword evidence="2 6" id="KW-0732">Signal</keyword>
<comment type="caution">
    <text evidence="8">The sequence shown here is derived from an EMBL/GenBank/DDBJ whole genome shotgun (WGS) entry which is preliminary data.</text>
</comment>
<dbReference type="AlphaFoldDB" id="A0A553NE90"/>
<evidence type="ECO:0000256" key="1">
    <source>
        <dbReference type="ARBA" id="ARBA00022669"/>
    </source>
</evidence>
<keyword evidence="9" id="KW-1185">Reference proteome</keyword>
<evidence type="ECO:0000256" key="2">
    <source>
        <dbReference type="ARBA" id="ARBA00022729"/>
    </source>
</evidence>
<accession>A0A553NE90</accession>
<feature type="domain" description="Chitin-binding type-2" evidence="7">
    <location>
        <begin position="290"/>
        <end position="347"/>
    </location>
</feature>
<dbReference type="InterPro" id="IPR002557">
    <property type="entry name" value="Chitin-bd_dom"/>
</dbReference>
<feature type="domain" description="Chitin-binding type-2" evidence="7">
    <location>
        <begin position="162"/>
        <end position="228"/>
    </location>
</feature>
<name>A0A553NE90_TIGCA</name>
<dbReference type="GO" id="GO:0005576">
    <property type="term" value="C:extracellular region"/>
    <property type="evidence" value="ECO:0007669"/>
    <property type="project" value="InterPro"/>
</dbReference>
<dbReference type="GO" id="GO:0008061">
    <property type="term" value="F:chitin binding"/>
    <property type="evidence" value="ECO:0007669"/>
    <property type="project" value="UniProtKB-KW"/>
</dbReference>
<keyword evidence="1" id="KW-0147">Chitin-binding</keyword>
<dbReference type="STRING" id="6832.A0A553NE90"/>
<dbReference type="Gene3D" id="2.170.140.10">
    <property type="entry name" value="Chitin binding domain"/>
    <property type="match status" value="5"/>
</dbReference>
<feature type="domain" description="Chitin-binding type-2" evidence="7">
    <location>
        <begin position="359"/>
        <end position="421"/>
    </location>
</feature>
<feature type="signal peptide" evidence="6">
    <location>
        <begin position="1"/>
        <end position="17"/>
    </location>
</feature>
<dbReference type="PANTHER" id="PTHR23301:SF107">
    <property type="entry name" value="LD20793P"/>
    <property type="match status" value="1"/>
</dbReference>
<sequence>MTTLFVVLSFAVSTVLAQTSFICPENNGLFPDPEQCDLYYVCVDNIATEELCPDGEVFDVEDVNNSKCKLPYDVDCGNRLFVQPPSEDRDPKCTRANGIFDHLDPEVCDKFYLCDKGTAHEMSCVETLVFDNVIGTCVRPTELSPEAKVCVQEAPEAKTIDGFSCPATIELGPTGLNQAHPLFPHPTDCRAYFSCFFGTDLVKRGCPEGQVFDTITLTCKGSEDVPECACWYGCNEDSKCPESCNADCSCPTNYTQILKMNRFILLCSIIGVCLAKDGEEEPGFQGPSFEFTCPEPNGRFRDEEQCDLYYSCVDGVAKAELCEDGYFFNDALRNHESCQLGLKDCGDRIYVQEPDPERDPRCGRANGFFEHEDPNVCDKFYLCSKGVAHEMPCNPGLVFDIASSTCVFPDGVSIDARVCAKDTRTFEEGGEFQCPKEEQFLQGVRSAHPVYAHPSDCRFFFSCFDGKTPQKFGCSESQAFDDNTKTCKGVDEVPECACWYGCKEDSQCPDSCNADCSCPTA</sequence>
<keyword evidence="5" id="KW-0325">Glycoprotein</keyword>
<dbReference type="PROSITE" id="PS50940">
    <property type="entry name" value="CHIT_BIND_II"/>
    <property type="match status" value="6"/>
</dbReference>
<feature type="domain" description="Chitin-binding type-2" evidence="7">
    <location>
        <begin position="90"/>
        <end position="152"/>
    </location>
</feature>
<gene>
    <name evidence="8" type="ORF">TCAL_07268</name>
</gene>
<dbReference type="OMA" id="IDARVCA"/>
<proteinExistence type="predicted"/>
<feature type="domain" description="Chitin-binding type-2" evidence="7">
    <location>
        <begin position="20"/>
        <end position="78"/>
    </location>
</feature>
<dbReference type="PANTHER" id="PTHR23301">
    <property type="entry name" value="CHITIN BINDING PERITROPHIN-A"/>
    <property type="match status" value="1"/>
</dbReference>
<reference evidence="8 9" key="1">
    <citation type="journal article" date="2018" name="Nat. Ecol. Evol.">
        <title>Genomic signatures of mitonuclear coevolution across populations of Tigriopus californicus.</title>
        <authorList>
            <person name="Barreto F.S."/>
            <person name="Watson E.T."/>
            <person name="Lima T.G."/>
            <person name="Willett C.S."/>
            <person name="Edmands S."/>
            <person name="Li W."/>
            <person name="Burton R.S."/>
        </authorList>
    </citation>
    <scope>NUCLEOTIDE SEQUENCE [LARGE SCALE GENOMIC DNA]</scope>
    <source>
        <strain evidence="8 9">San Diego</strain>
    </source>
</reference>